<keyword evidence="2" id="KW-1185">Reference proteome</keyword>
<protein>
    <submittedName>
        <fullName evidence="1">Uncharacterized protein</fullName>
    </submittedName>
</protein>
<accession>A0A926I0V4</accession>
<proteinExistence type="predicted"/>
<dbReference type="Proteomes" id="UP000657006">
    <property type="component" value="Unassembled WGS sequence"/>
</dbReference>
<sequence>MKTSCLEGTRYVHEQEIQFVLHYYLLKDTQNSRPCYGIRIVKTQSIENQPILEESDQIFLEDASMDKAISLLNLFISGKVTPIGLKDIMDDLTNTASNDALDAACI</sequence>
<reference evidence="1" key="1">
    <citation type="submission" date="2020-08" db="EMBL/GenBank/DDBJ databases">
        <title>Genome public.</title>
        <authorList>
            <person name="Liu C."/>
            <person name="Sun Q."/>
        </authorList>
    </citation>
    <scope>NUCLEOTIDE SEQUENCE</scope>
    <source>
        <strain evidence="1">NSJ-32</strain>
    </source>
</reference>
<comment type="caution">
    <text evidence="1">The sequence shown here is derived from an EMBL/GenBank/DDBJ whole genome shotgun (WGS) entry which is preliminary data.</text>
</comment>
<gene>
    <name evidence="1" type="ORF">H8730_01980</name>
</gene>
<organism evidence="1 2">
    <name type="scientific">Bianquea renquensis</name>
    <dbReference type="NCBI Taxonomy" id="2763661"/>
    <lineage>
        <taxon>Bacteria</taxon>
        <taxon>Bacillati</taxon>
        <taxon>Bacillota</taxon>
        <taxon>Clostridia</taxon>
        <taxon>Eubacteriales</taxon>
        <taxon>Bianqueaceae</taxon>
        <taxon>Bianquea</taxon>
    </lineage>
</organism>
<dbReference type="InterPro" id="IPR017016">
    <property type="entry name" value="UCP033595"/>
</dbReference>
<dbReference type="Pfam" id="PF20124">
    <property type="entry name" value="DUF6514"/>
    <property type="match status" value="1"/>
</dbReference>
<evidence type="ECO:0000313" key="2">
    <source>
        <dbReference type="Proteomes" id="UP000657006"/>
    </source>
</evidence>
<dbReference type="EMBL" id="JACRSQ010000002">
    <property type="protein sequence ID" value="MBC8542316.1"/>
    <property type="molecule type" value="Genomic_DNA"/>
</dbReference>
<name>A0A926I0V4_9FIRM</name>
<evidence type="ECO:0000313" key="1">
    <source>
        <dbReference type="EMBL" id="MBC8542316.1"/>
    </source>
</evidence>
<dbReference type="RefSeq" id="WP_177719665.1">
    <property type="nucleotide sequence ID" value="NZ_JACRSQ010000002.1"/>
</dbReference>
<dbReference type="AlphaFoldDB" id="A0A926I0V4"/>